<dbReference type="CDD" id="cd17535">
    <property type="entry name" value="REC_NarL-like"/>
    <property type="match status" value="1"/>
</dbReference>
<dbReference type="EMBL" id="JBHTLD010000156">
    <property type="protein sequence ID" value="MFD1187598.1"/>
    <property type="molecule type" value="Genomic_DNA"/>
</dbReference>
<dbReference type="CDD" id="cd06170">
    <property type="entry name" value="LuxR_C_like"/>
    <property type="match status" value="1"/>
</dbReference>
<accession>A0ABW3SST3</accession>
<dbReference type="Pfam" id="PF00196">
    <property type="entry name" value="GerE"/>
    <property type="match status" value="1"/>
</dbReference>
<feature type="domain" description="HTH luxR-type" evidence="4">
    <location>
        <begin position="147"/>
        <end position="212"/>
    </location>
</feature>
<dbReference type="InterPro" id="IPR058245">
    <property type="entry name" value="NreC/VraR/RcsB-like_REC"/>
</dbReference>
<sequence length="220" mass="24604">MIKVIVTEDHIILRQGLRLLLEKNDEIEVIGEASNGKELLEMLERSSVDIVLMDINMPVMDGFEATKKVREQFPDVKVIALSMLDMIPYVQKMLDCGASGYLLKTTGKDELHAAIKLVASGNSYICGSIAMKMLNKPMNADEQQGEKLGEQIGLSKRELEVLALIAEGFTNAEIADKLFNSKRTVETHRQNILEKTQAKNTANLIKYAYEHKLIALDNPE</sequence>
<keyword evidence="1 3" id="KW-0597">Phosphoprotein</keyword>
<evidence type="ECO:0000313" key="6">
    <source>
        <dbReference type="EMBL" id="MFD1187598.1"/>
    </source>
</evidence>
<dbReference type="PANTHER" id="PTHR43214:SF43">
    <property type="entry name" value="TWO-COMPONENT RESPONSE REGULATOR"/>
    <property type="match status" value="1"/>
</dbReference>
<dbReference type="SMART" id="SM00421">
    <property type="entry name" value="HTH_LUXR"/>
    <property type="match status" value="1"/>
</dbReference>
<comment type="caution">
    <text evidence="6">The sequence shown here is derived from an EMBL/GenBank/DDBJ whole genome shotgun (WGS) entry which is preliminary data.</text>
</comment>
<name>A0ABW3SST3_9BACT</name>
<keyword evidence="7" id="KW-1185">Reference proteome</keyword>
<proteinExistence type="predicted"/>
<evidence type="ECO:0000256" key="1">
    <source>
        <dbReference type="ARBA" id="ARBA00022553"/>
    </source>
</evidence>
<evidence type="ECO:0000259" key="5">
    <source>
        <dbReference type="PROSITE" id="PS50110"/>
    </source>
</evidence>
<dbReference type="PANTHER" id="PTHR43214">
    <property type="entry name" value="TWO-COMPONENT RESPONSE REGULATOR"/>
    <property type="match status" value="1"/>
</dbReference>
<dbReference type="Proteomes" id="UP001597094">
    <property type="component" value="Unassembled WGS sequence"/>
</dbReference>
<dbReference type="SUPFAM" id="SSF46894">
    <property type="entry name" value="C-terminal effector domain of the bipartite response regulators"/>
    <property type="match status" value="1"/>
</dbReference>
<dbReference type="SUPFAM" id="SSF52172">
    <property type="entry name" value="CheY-like"/>
    <property type="match status" value="1"/>
</dbReference>
<dbReference type="Pfam" id="PF00072">
    <property type="entry name" value="Response_reg"/>
    <property type="match status" value="1"/>
</dbReference>
<evidence type="ECO:0000256" key="2">
    <source>
        <dbReference type="ARBA" id="ARBA00023125"/>
    </source>
</evidence>
<protein>
    <submittedName>
        <fullName evidence="6">Response regulator</fullName>
    </submittedName>
</protein>
<dbReference type="PROSITE" id="PS50043">
    <property type="entry name" value="HTH_LUXR_2"/>
    <property type="match status" value="1"/>
</dbReference>
<dbReference type="InterPro" id="IPR016032">
    <property type="entry name" value="Sig_transdc_resp-reg_C-effctor"/>
</dbReference>
<keyword evidence="2" id="KW-0238">DNA-binding</keyword>
<organism evidence="6 7">
    <name type="scientific">Pontibacter rugosus</name>
    <dbReference type="NCBI Taxonomy" id="1745966"/>
    <lineage>
        <taxon>Bacteria</taxon>
        <taxon>Pseudomonadati</taxon>
        <taxon>Bacteroidota</taxon>
        <taxon>Cytophagia</taxon>
        <taxon>Cytophagales</taxon>
        <taxon>Hymenobacteraceae</taxon>
        <taxon>Pontibacter</taxon>
    </lineage>
</organism>
<evidence type="ECO:0000313" key="7">
    <source>
        <dbReference type="Proteomes" id="UP001597094"/>
    </source>
</evidence>
<reference evidence="7" key="1">
    <citation type="journal article" date="2019" name="Int. J. Syst. Evol. Microbiol.">
        <title>The Global Catalogue of Microorganisms (GCM) 10K type strain sequencing project: providing services to taxonomists for standard genome sequencing and annotation.</title>
        <authorList>
            <consortium name="The Broad Institute Genomics Platform"/>
            <consortium name="The Broad Institute Genome Sequencing Center for Infectious Disease"/>
            <person name="Wu L."/>
            <person name="Ma J."/>
        </authorList>
    </citation>
    <scope>NUCLEOTIDE SEQUENCE [LARGE SCALE GENOMIC DNA]</scope>
    <source>
        <strain evidence="7">JCM 31319</strain>
    </source>
</reference>
<feature type="modified residue" description="4-aspartylphosphate" evidence="3">
    <location>
        <position position="54"/>
    </location>
</feature>
<evidence type="ECO:0000256" key="3">
    <source>
        <dbReference type="PROSITE-ProRule" id="PRU00169"/>
    </source>
</evidence>
<gene>
    <name evidence="6" type="ORF">ACFQ2O_15380</name>
</gene>
<dbReference type="PRINTS" id="PR00038">
    <property type="entry name" value="HTHLUXR"/>
</dbReference>
<dbReference type="InterPro" id="IPR011006">
    <property type="entry name" value="CheY-like_superfamily"/>
</dbReference>
<dbReference type="PROSITE" id="PS50110">
    <property type="entry name" value="RESPONSE_REGULATORY"/>
    <property type="match status" value="1"/>
</dbReference>
<evidence type="ECO:0000259" key="4">
    <source>
        <dbReference type="PROSITE" id="PS50043"/>
    </source>
</evidence>
<dbReference type="InterPro" id="IPR039420">
    <property type="entry name" value="WalR-like"/>
</dbReference>
<feature type="domain" description="Response regulatory" evidence="5">
    <location>
        <begin position="3"/>
        <end position="119"/>
    </location>
</feature>
<dbReference type="InterPro" id="IPR000792">
    <property type="entry name" value="Tscrpt_reg_LuxR_C"/>
</dbReference>
<dbReference type="Gene3D" id="3.40.50.2300">
    <property type="match status" value="1"/>
</dbReference>
<dbReference type="InterPro" id="IPR001789">
    <property type="entry name" value="Sig_transdc_resp-reg_receiver"/>
</dbReference>
<dbReference type="SMART" id="SM00448">
    <property type="entry name" value="REC"/>
    <property type="match status" value="1"/>
</dbReference>
<dbReference type="RefSeq" id="WP_377529457.1">
    <property type="nucleotide sequence ID" value="NZ_JBHTLD010000156.1"/>
</dbReference>